<protein>
    <submittedName>
        <fullName evidence="1">Uncharacterized protein</fullName>
    </submittedName>
</protein>
<organism evidence="1 2">
    <name type="scientific">candidate division MSBL1 archaeon SCGC-AAA259E17</name>
    <dbReference type="NCBI Taxonomy" id="1698263"/>
    <lineage>
        <taxon>Archaea</taxon>
        <taxon>Methanobacteriati</taxon>
        <taxon>Methanobacteriota</taxon>
        <taxon>candidate division MSBL1</taxon>
    </lineage>
</organism>
<dbReference type="AlphaFoldDB" id="A0A133UFQ2"/>
<sequence length="80" mass="8954">MIGAIPLSGASTMDMDKIVRWTKSEINHIKVSLGRCNAQQPANELGRAKENVERKIREIEIKERLARLSTFGKEENGSSD</sequence>
<reference evidence="1 2" key="1">
    <citation type="journal article" date="2016" name="Sci. Rep.">
        <title>Metabolic traits of an uncultured archaeal lineage -MSBL1- from brine pools of the Red Sea.</title>
        <authorList>
            <person name="Mwirichia R."/>
            <person name="Alam I."/>
            <person name="Rashid M."/>
            <person name="Vinu M."/>
            <person name="Ba-Alawi W."/>
            <person name="Anthony Kamau A."/>
            <person name="Kamanda Ngugi D."/>
            <person name="Goker M."/>
            <person name="Klenk H.P."/>
            <person name="Bajic V."/>
            <person name="Stingl U."/>
        </authorList>
    </citation>
    <scope>NUCLEOTIDE SEQUENCE [LARGE SCALE GENOMIC DNA]</scope>
    <source>
        <strain evidence="1">SCGC-AAA259E17</strain>
    </source>
</reference>
<proteinExistence type="predicted"/>
<evidence type="ECO:0000313" key="2">
    <source>
        <dbReference type="Proteomes" id="UP000070373"/>
    </source>
</evidence>
<dbReference type="EMBL" id="LHXN01000018">
    <property type="protein sequence ID" value="KXA93035.1"/>
    <property type="molecule type" value="Genomic_DNA"/>
</dbReference>
<dbReference type="Proteomes" id="UP000070373">
    <property type="component" value="Unassembled WGS sequence"/>
</dbReference>
<accession>A0A133UFQ2</accession>
<gene>
    <name evidence="1" type="ORF">AKJ64_01525</name>
</gene>
<evidence type="ECO:0000313" key="1">
    <source>
        <dbReference type="EMBL" id="KXA93035.1"/>
    </source>
</evidence>
<keyword evidence="2" id="KW-1185">Reference proteome</keyword>
<name>A0A133UFQ2_9EURY</name>
<comment type="caution">
    <text evidence="1">The sequence shown here is derived from an EMBL/GenBank/DDBJ whole genome shotgun (WGS) entry which is preliminary data.</text>
</comment>